<feature type="region of interest" description="Disordered" evidence="1">
    <location>
        <begin position="443"/>
        <end position="476"/>
    </location>
</feature>
<organism evidence="2 3">
    <name type="scientific">Gnomoniopsis smithogilvyi</name>
    <dbReference type="NCBI Taxonomy" id="1191159"/>
    <lineage>
        <taxon>Eukaryota</taxon>
        <taxon>Fungi</taxon>
        <taxon>Dikarya</taxon>
        <taxon>Ascomycota</taxon>
        <taxon>Pezizomycotina</taxon>
        <taxon>Sordariomycetes</taxon>
        <taxon>Sordariomycetidae</taxon>
        <taxon>Diaporthales</taxon>
        <taxon>Gnomoniaceae</taxon>
        <taxon>Gnomoniopsis</taxon>
    </lineage>
</organism>
<feature type="compositionally biased region" description="Acidic residues" evidence="1">
    <location>
        <begin position="312"/>
        <end position="321"/>
    </location>
</feature>
<name>A0A9W9CZQ7_9PEZI</name>
<feature type="compositionally biased region" description="Polar residues" evidence="1">
    <location>
        <begin position="83"/>
        <end position="106"/>
    </location>
</feature>
<protein>
    <submittedName>
        <fullName evidence="2">Uncharacterized protein</fullName>
    </submittedName>
</protein>
<feature type="region of interest" description="Disordered" evidence="1">
    <location>
        <begin position="245"/>
        <end position="324"/>
    </location>
</feature>
<feature type="region of interest" description="Disordered" evidence="1">
    <location>
        <begin position="83"/>
        <end position="181"/>
    </location>
</feature>
<feature type="region of interest" description="Disordered" evidence="1">
    <location>
        <begin position="563"/>
        <end position="615"/>
    </location>
</feature>
<evidence type="ECO:0000256" key="1">
    <source>
        <dbReference type="SAM" id="MobiDB-lite"/>
    </source>
</evidence>
<dbReference type="EMBL" id="JAPEVB010000002">
    <property type="protein sequence ID" value="KAJ4393913.1"/>
    <property type="molecule type" value="Genomic_DNA"/>
</dbReference>
<dbReference type="AlphaFoldDB" id="A0A9W9CZQ7"/>
<evidence type="ECO:0000313" key="3">
    <source>
        <dbReference type="Proteomes" id="UP001140453"/>
    </source>
</evidence>
<evidence type="ECO:0000313" key="2">
    <source>
        <dbReference type="EMBL" id="KAJ4393913.1"/>
    </source>
</evidence>
<feature type="compositionally biased region" description="Polar residues" evidence="1">
    <location>
        <begin position="599"/>
        <end position="609"/>
    </location>
</feature>
<gene>
    <name evidence="2" type="ORF">N0V93_003130</name>
</gene>
<feature type="compositionally biased region" description="Low complexity" evidence="1">
    <location>
        <begin position="112"/>
        <end position="123"/>
    </location>
</feature>
<feature type="compositionally biased region" description="Low complexity" evidence="1">
    <location>
        <begin position="467"/>
        <end position="476"/>
    </location>
</feature>
<feature type="compositionally biased region" description="Low complexity" evidence="1">
    <location>
        <begin position="131"/>
        <end position="148"/>
    </location>
</feature>
<keyword evidence="3" id="KW-1185">Reference proteome</keyword>
<reference evidence="2" key="1">
    <citation type="submission" date="2022-10" db="EMBL/GenBank/DDBJ databases">
        <title>Tapping the CABI collections for fungal endophytes: first genome assemblies for Collariella, Neodidymelliopsis, Ascochyta clinopodiicola, Didymella pomorum, Didymosphaeria variabile, Neocosmospora piperis and Neocucurbitaria cava.</title>
        <authorList>
            <person name="Hill R."/>
        </authorList>
    </citation>
    <scope>NUCLEOTIDE SEQUENCE</scope>
    <source>
        <strain evidence="2">IMI 355082</strain>
    </source>
</reference>
<accession>A0A9W9CZQ7</accession>
<proteinExistence type="predicted"/>
<dbReference type="OrthoDB" id="5421421at2759"/>
<dbReference type="Proteomes" id="UP001140453">
    <property type="component" value="Unassembled WGS sequence"/>
</dbReference>
<comment type="caution">
    <text evidence="2">The sequence shown here is derived from an EMBL/GenBank/DDBJ whole genome shotgun (WGS) entry which is preliminary data.</text>
</comment>
<feature type="compositionally biased region" description="Basic residues" evidence="1">
    <location>
        <begin position="452"/>
        <end position="466"/>
    </location>
</feature>
<feature type="compositionally biased region" description="Basic residues" evidence="1">
    <location>
        <begin position="267"/>
        <end position="288"/>
    </location>
</feature>
<sequence>MHILVDMASSPEYLTPSVQNTETIEMNIDPAITGLPHGSCSSIPPSTVSYSTPDPNMYSEVTHISSFDTSPVIDERLLTPVSSAASPQLQERSSCRQSPFEQQQHSHPGECTAQQPTPPHTATMYPYSDYSGSVSQPASSSSMSMPAGTEPSQHDHLLPFLHHPSPSGQHHEEAAPPPPPQATPYFGSYNVSVPQEHDQYYLPHAGDIGPLGLLRQDVHGGGSYTHRPLAALGQQQHATVFSPHQQPYQHGLARLSPTQSRQYSVPRARRERNRKASARRGGSIHRRGSFSPPGMYSRPGENGMPLHHSHIEDDEPDEGVTLDDKTPADLRRLWDTRRKWLGKKGNGMWENIMQEYLGEEHMTENKKTQVKAALQMKIHRMLLKHGKWPERDEAALLRAYKRWEENRYVEILRLYEEEMAGRKKAYDWKSQHIEAELVKMGLEEPERDRDSKARRRKQVAARHHARAGGAPAPSRAANQYQRLPGMYEPLAPVYGHYAPLYEQQRLPPYDAPFAEQIGAHPPVLSNEQNDRLAREILERNPFSDNGEDESDDVDVDIKMELSDYGSSEQQHRPRAASLVPGLNTDPSVPQQQHSRHHSISASPSLNAQRSAAVARQACGEMIKQQQFGSGVGA</sequence>